<evidence type="ECO:0000313" key="2">
    <source>
        <dbReference type="Proteomes" id="UP000234323"/>
    </source>
</evidence>
<sequence length="86" mass="9890">MLHQLVSVVYLEGFEQLVELDDFRDAVTSCFCDFSDEEKVVTRGFCCDDNDVIIIKGYCRDDDNDEDVVVARGLCCNNDVKRFLPR</sequence>
<proteinExistence type="predicted"/>
<gene>
    <name evidence="1" type="ORF">RhiirA4_538537</name>
</gene>
<dbReference type="Proteomes" id="UP000234323">
    <property type="component" value="Unassembled WGS sequence"/>
</dbReference>
<keyword evidence="2" id="KW-1185">Reference proteome</keyword>
<protein>
    <submittedName>
        <fullName evidence="1">Uncharacterized protein</fullName>
    </submittedName>
</protein>
<reference evidence="1 2" key="1">
    <citation type="submission" date="2015-10" db="EMBL/GenBank/DDBJ databases">
        <title>Genome analyses suggest a sexual origin of heterokaryosis in a supposedly ancient asexual fungus.</title>
        <authorList>
            <person name="Ropars J."/>
            <person name="Sedzielewska K."/>
            <person name="Noel J."/>
            <person name="Charron P."/>
            <person name="Farinelli L."/>
            <person name="Marton T."/>
            <person name="Kruger M."/>
            <person name="Pelin A."/>
            <person name="Brachmann A."/>
            <person name="Corradi N."/>
        </authorList>
    </citation>
    <scope>NUCLEOTIDE SEQUENCE [LARGE SCALE GENOMIC DNA]</scope>
    <source>
        <strain evidence="1 2">A4</strain>
    </source>
</reference>
<dbReference type="AlphaFoldDB" id="A0A2I1G067"/>
<accession>A0A2I1G067</accession>
<organism evidence="1 2">
    <name type="scientific">Rhizophagus irregularis</name>
    <dbReference type="NCBI Taxonomy" id="588596"/>
    <lineage>
        <taxon>Eukaryota</taxon>
        <taxon>Fungi</taxon>
        <taxon>Fungi incertae sedis</taxon>
        <taxon>Mucoromycota</taxon>
        <taxon>Glomeromycotina</taxon>
        <taxon>Glomeromycetes</taxon>
        <taxon>Glomerales</taxon>
        <taxon>Glomeraceae</taxon>
        <taxon>Rhizophagus</taxon>
    </lineage>
</organism>
<name>A0A2I1G067_9GLOM</name>
<evidence type="ECO:0000313" key="1">
    <source>
        <dbReference type="EMBL" id="PKY40039.1"/>
    </source>
</evidence>
<dbReference type="EMBL" id="LLXI01000086">
    <property type="protein sequence ID" value="PKY40039.1"/>
    <property type="molecule type" value="Genomic_DNA"/>
</dbReference>
<comment type="caution">
    <text evidence="1">The sequence shown here is derived from an EMBL/GenBank/DDBJ whole genome shotgun (WGS) entry which is preliminary data.</text>
</comment>